<comment type="function">
    <text evidence="11">Involved in protein N-glycosylation. Essential for the second step of the dolichol-linked oligosaccharide pathway. Anchors the catalytic subunit ALG13 to the ER.</text>
</comment>
<accession>A0A8K0UE96</accession>
<keyword evidence="8 11" id="KW-1133">Transmembrane helix</keyword>
<comment type="caution">
    <text evidence="11">Lacks conserved residue(s) required for the propagation of feature annotation.</text>
</comment>
<dbReference type="EMBL" id="JAEVFJ010000054">
    <property type="protein sequence ID" value="KAH8080265.1"/>
    <property type="molecule type" value="Genomic_DNA"/>
</dbReference>
<feature type="transmembrane region" description="Helical" evidence="11">
    <location>
        <begin position="6"/>
        <end position="24"/>
    </location>
</feature>
<dbReference type="GO" id="GO:0043541">
    <property type="term" value="C:UDP-N-acetylglucosamine transferase complex"/>
    <property type="evidence" value="ECO:0007669"/>
    <property type="project" value="TreeGrafter"/>
</dbReference>
<evidence type="ECO:0000313" key="12">
    <source>
        <dbReference type="EMBL" id="KAH8080265.1"/>
    </source>
</evidence>
<feature type="transmembrane region" description="Helical" evidence="11">
    <location>
        <begin position="157"/>
        <end position="175"/>
    </location>
</feature>
<keyword evidence="6 11" id="KW-0812">Transmembrane</keyword>
<proteinExistence type="inferred from homology"/>
<name>A0A8K0UE96_9AGAR</name>
<evidence type="ECO:0000256" key="10">
    <source>
        <dbReference type="ARBA" id="ARBA00032062"/>
    </source>
</evidence>
<organism evidence="12 13">
    <name type="scientific">Cristinia sonorae</name>
    <dbReference type="NCBI Taxonomy" id="1940300"/>
    <lineage>
        <taxon>Eukaryota</taxon>
        <taxon>Fungi</taxon>
        <taxon>Dikarya</taxon>
        <taxon>Basidiomycota</taxon>
        <taxon>Agaricomycotina</taxon>
        <taxon>Agaricomycetes</taxon>
        <taxon>Agaricomycetidae</taxon>
        <taxon>Agaricales</taxon>
        <taxon>Pleurotineae</taxon>
        <taxon>Stephanosporaceae</taxon>
        <taxon>Cristinia</taxon>
    </lineage>
</organism>
<dbReference type="Pfam" id="PF08660">
    <property type="entry name" value="Alg14"/>
    <property type="match status" value="1"/>
</dbReference>
<sequence length="233" mass="25710">MVLIAFATVAILLICILARIYSILPRSTKTRHSHHSRDSCRLAVFLGSGGHTSEALSLLSSLDFSRYSPRTYICSAGDLLSAKKAVAVEAAKAAESPSHPTQETRLNKPYSIITIPRARRVHQSLLTTPLSAARSLAVCLYYVMLLPLISGEPFADVVLLNGPGTCCIVCLAIYFSRFFGLPSPKIIYVESFARVRSLSLTGKLLRLFVDRFIVQWPDLLRDQGRGECRGWLV</sequence>
<evidence type="ECO:0000256" key="2">
    <source>
        <dbReference type="ARBA" id="ARBA00004590"/>
    </source>
</evidence>
<dbReference type="InterPro" id="IPR013969">
    <property type="entry name" value="Oligosacch_biosynth_Alg14"/>
</dbReference>
<comment type="subcellular location">
    <subcellularLocation>
        <location evidence="1 11">Endoplasmic reticulum membrane</location>
        <topology evidence="1 11">Single-pass membrane protein</topology>
    </subcellularLocation>
    <subcellularLocation>
        <location evidence="2">Nucleus membrane</location>
        <topology evidence="2">Single-pass membrane protein</topology>
    </subcellularLocation>
</comment>
<dbReference type="GO" id="GO:0031965">
    <property type="term" value="C:nuclear membrane"/>
    <property type="evidence" value="ECO:0007669"/>
    <property type="project" value="UniProtKB-SubCell"/>
</dbReference>
<comment type="caution">
    <text evidence="12">The sequence shown here is derived from an EMBL/GenBank/DDBJ whole genome shotgun (WGS) entry which is preliminary data.</text>
</comment>
<dbReference type="GO" id="GO:0004577">
    <property type="term" value="F:N-acetylglucosaminyldiphosphodolichol N-acetylglucosaminyltransferase activity"/>
    <property type="evidence" value="ECO:0007669"/>
    <property type="project" value="TreeGrafter"/>
</dbReference>
<dbReference type="GO" id="GO:0006488">
    <property type="term" value="P:dolichol-linked oligosaccharide biosynthetic process"/>
    <property type="evidence" value="ECO:0007669"/>
    <property type="project" value="InterPro"/>
</dbReference>
<evidence type="ECO:0000256" key="8">
    <source>
        <dbReference type="ARBA" id="ARBA00022989"/>
    </source>
</evidence>
<dbReference type="AlphaFoldDB" id="A0A8K0UE96"/>
<protein>
    <recommendedName>
        <fullName evidence="5 11">UDP-N-acetylglucosamine transferase subunit ALG14</fullName>
    </recommendedName>
    <alternativeName>
        <fullName evidence="10 11">Asparagine-linked glycosylation protein 14</fullName>
    </alternativeName>
</protein>
<evidence type="ECO:0000256" key="9">
    <source>
        <dbReference type="ARBA" id="ARBA00023136"/>
    </source>
</evidence>
<keyword evidence="9 11" id="KW-0472">Membrane</keyword>
<dbReference type="Proteomes" id="UP000813824">
    <property type="component" value="Unassembled WGS sequence"/>
</dbReference>
<dbReference type="PANTHER" id="PTHR12154">
    <property type="entry name" value="GLYCOSYL TRANSFERASE-RELATED"/>
    <property type="match status" value="1"/>
</dbReference>
<feature type="transmembrane region" description="Helical" evidence="11">
    <location>
        <begin position="125"/>
        <end position="145"/>
    </location>
</feature>
<keyword evidence="13" id="KW-1185">Reference proteome</keyword>
<dbReference type="PANTHER" id="PTHR12154:SF4">
    <property type="entry name" value="UDP-N-ACETYLGLUCOSAMINE TRANSFERASE SUBUNIT ALG14 HOMOLOG"/>
    <property type="match status" value="1"/>
</dbReference>
<comment type="subunit">
    <text evidence="4 11">Heterodimer with ALG13 to form a functional enzyme.</text>
</comment>
<dbReference type="Gene3D" id="3.40.50.2000">
    <property type="entry name" value="Glycogen Phosphorylase B"/>
    <property type="match status" value="1"/>
</dbReference>
<evidence type="ECO:0000256" key="7">
    <source>
        <dbReference type="ARBA" id="ARBA00022824"/>
    </source>
</evidence>
<evidence type="ECO:0000313" key="13">
    <source>
        <dbReference type="Proteomes" id="UP000813824"/>
    </source>
</evidence>
<evidence type="ECO:0000256" key="11">
    <source>
        <dbReference type="RuleBase" id="RU362127"/>
    </source>
</evidence>
<keyword evidence="7 11" id="KW-0256">Endoplasmic reticulum</keyword>
<evidence type="ECO:0000256" key="5">
    <source>
        <dbReference type="ARBA" id="ARBA00017467"/>
    </source>
</evidence>
<dbReference type="OrthoDB" id="17098at2759"/>
<reference evidence="12" key="1">
    <citation type="journal article" date="2021" name="New Phytol.">
        <title>Evolutionary innovations through gain and loss of genes in the ectomycorrhizal Boletales.</title>
        <authorList>
            <person name="Wu G."/>
            <person name="Miyauchi S."/>
            <person name="Morin E."/>
            <person name="Kuo A."/>
            <person name="Drula E."/>
            <person name="Varga T."/>
            <person name="Kohler A."/>
            <person name="Feng B."/>
            <person name="Cao Y."/>
            <person name="Lipzen A."/>
            <person name="Daum C."/>
            <person name="Hundley H."/>
            <person name="Pangilinan J."/>
            <person name="Johnson J."/>
            <person name="Barry K."/>
            <person name="LaButti K."/>
            <person name="Ng V."/>
            <person name="Ahrendt S."/>
            <person name="Min B."/>
            <person name="Choi I.G."/>
            <person name="Park H."/>
            <person name="Plett J.M."/>
            <person name="Magnuson J."/>
            <person name="Spatafora J.W."/>
            <person name="Nagy L.G."/>
            <person name="Henrissat B."/>
            <person name="Grigoriev I.V."/>
            <person name="Yang Z.L."/>
            <person name="Xu J."/>
            <person name="Martin F.M."/>
        </authorList>
    </citation>
    <scope>NUCLEOTIDE SEQUENCE</scope>
    <source>
        <strain evidence="12">KKN 215</strain>
    </source>
</reference>
<comment type="similarity">
    <text evidence="3 11">Belongs to the ALG14 family.</text>
</comment>
<evidence type="ECO:0000256" key="6">
    <source>
        <dbReference type="ARBA" id="ARBA00022692"/>
    </source>
</evidence>
<evidence type="ECO:0000256" key="4">
    <source>
        <dbReference type="ARBA" id="ARBA00011335"/>
    </source>
</evidence>
<evidence type="ECO:0000256" key="3">
    <source>
        <dbReference type="ARBA" id="ARBA00009731"/>
    </source>
</evidence>
<evidence type="ECO:0000256" key="1">
    <source>
        <dbReference type="ARBA" id="ARBA00004389"/>
    </source>
</evidence>
<gene>
    <name evidence="11" type="primary">ALG14</name>
    <name evidence="12" type="ORF">BXZ70DRAFT_641241</name>
</gene>